<feature type="DNA-binding region" description="H-T-H motif" evidence="2">
    <location>
        <begin position="19"/>
        <end position="38"/>
    </location>
</feature>
<name>A0A5C4MX15_9RHOB</name>
<dbReference type="GO" id="GO:0003677">
    <property type="term" value="F:DNA binding"/>
    <property type="evidence" value="ECO:0007669"/>
    <property type="project" value="UniProtKB-UniRule"/>
</dbReference>
<dbReference type="EMBL" id="VDFU01000016">
    <property type="protein sequence ID" value="TNC48620.1"/>
    <property type="molecule type" value="Genomic_DNA"/>
</dbReference>
<keyword evidence="1 2" id="KW-0238">DNA-binding</keyword>
<organism evidence="4 5">
    <name type="scientific">Rubellimicrobium rubrum</name>
    <dbReference type="NCBI Taxonomy" id="2585369"/>
    <lineage>
        <taxon>Bacteria</taxon>
        <taxon>Pseudomonadati</taxon>
        <taxon>Pseudomonadota</taxon>
        <taxon>Alphaproteobacteria</taxon>
        <taxon>Rhodobacterales</taxon>
        <taxon>Roseobacteraceae</taxon>
        <taxon>Rubellimicrobium</taxon>
    </lineage>
</organism>
<dbReference type="InterPro" id="IPR001647">
    <property type="entry name" value="HTH_TetR"/>
</dbReference>
<dbReference type="PROSITE" id="PS50977">
    <property type="entry name" value="HTH_TETR_2"/>
    <property type="match status" value="1"/>
</dbReference>
<dbReference type="OrthoDB" id="3218408at2"/>
<dbReference type="SUPFAM" id="SSF46689">
    <property type="entry name" value="Homeodomain-like"/>
    <property type="match status" value="1"/>
</dbReference>
<sequence>MWLDAAYRALIDGGVEAVKILPLASELKISRTSFYWFFKDREELLSALADRWAGRNTGNLIAAAQAYADTEAEAMLNVIGCFLDPQAFDTRFEFAVRSWALQSSVMTERVGAADRDRIAALTAMLERWGHAPLDADVRSRTIYLVQIGYISMQSQETLAERMRRIPTYVEIYTGRKPEAGELARFHARHGYIPDAERTA</sequence>
<accession>A0A5C4MX15</accession>
<dbReference type="InterPro" id="IPR009057">
    <property type="entry name" value="Homeodomain-like_sf"/>
</dbReference>
<dbReference type="Pfam" id="PF00440">
    <property type="entry name" value="TetR_N"/>
    <property type="match status" value="1"/>
</dbReference>
<keyword evidence="5" id="KW-1185">Reference proteome</keyword>
<feature type="domain" description="HTH tetR-type" evidence="3">
    <location>
        <begin position="1"/>
        <end position="56"/>
    </location>
</feature>
<protein>
    <submittedName>
        <fullName evidence="4">TetR/AcrR family transcriptional regulator</fullName>
    </submittedName>
</protein>
<dbReference type="RefSeq" id="WP_139077644.1">
    <property type="nucleotide sequence ID" value="NZ_VDFU01000016.1"/>
</dbReference>
<evidence type="ECO:0000259" key="3">
    <source>
        <dbReference type="PROSITE" id="PS50977"/>
    </source>
</evidence>
<evidence type="ECO:0000313" key="4">
    <source>
        <dbReference type="EMBL" id="TNC48620.1"/>
    </source>
</evidence>
<comment type="caution">
    <text evidence="4">The sequence shown here is derived from an EMBL/GenBank/DDBJ whole genome shotgun (WGS) entry which is preliminary data.</text>
</comment>
<evidence type="ECO:0000256" key="2">
    <source>
        <dbReference type="PROSITE-ProRule" id="PRU00335"/>
    </source>
</evidence>
<evidence type="ECO:0000256" key="1">
    <source>
        <dbReference type="ARBA" id="ARBA00023125"/>
    </source>
</evidence>
<dbReference type="AlphaFoldDB" id="A0A5C4MX15"/>
<gene>
    <name evidence="4" type="ORF">FHG66_13710</name>
</gene>
<evidence type="ECO:0000313" key="5">
    <source>
        <dbReference type="Proteomes" id="UP000305887"/>
    </source>
</evidence>
<dbReference type="Proteomes" id="UP000305887">
    <property type="component" value="Unassembled WGS sequence"/>
</dbReference>
<dbReference type="Gene3D" id="1.10.357.10">
    <property type="entry name" value="Tetracycline Repressor, domain 2"/>
    <property type="match status" value="1"/>
</dbReference>
<reference evidence="4 5" key="1">
    <citation type="submission" date="2019-06" db="EMBL/GenBank/DDBJ databases">
        <title>YIM 131921 draft genome.</title>
        <authorList>
            <person name="Jiang L."/>
        </authorList>
    </citation>
    <scope>NUCLEOTIDE SEQUENCE [LARGE SCALE GENOMIC DNA]</scope>
    <source>
        <strain evidence="4 5">YIM 131921</strain>
    </source>
</reference>
<proteinExistence type="predicted"/>